<comment type="subcellular location">
    <subcellularLocation>
        <location evidence="1">Cell membrane</location>
        <topology evidence="1">Multi-pass membrane protein</topology>
    </subcellularLocation>
</comment>
<keyword evidence="4 6" id="KW-1133">Transmembrane helix</keyword>
<keyword evidence="3 6" id="KW-0812">Transmembrane</keyword>
<dbReference type="PANTHER" id="PTHR30086">
    <property type="entry name" value="ARGININE EXPORTER PROTEIN ARGO"/>
    <property type="match status" value="1"/>
</dbReference>
<dbReference type="InterPro" id="IPR001123">
    <property type="entry name" value="LeuE-type"/>
</dbReference>
<gene>
    <name evidence="7" type="ORF">JYK02_11030</name>
</gene>
<evidence type="ECO:0000313" key="8">
    <source>
        <dbReference type="Proteomes" id="UP000664052"/>
    </source>
</evidence>
<feature type="transmembrane region" description="Helical" evidence="6">
    <location>
        <begin position="150"/>
        <end position="173"/>
    </location>
</feature>
<proteinExistence type="predicted"/>
<accession>A0ABS3DB16</accession>
<name>A0ABS3DB16_9BACT</name>
<feature type="transmembrane region" description="Helical" evidence="6">
    <location>
        <begin position="68"/>
        <end position="89"/>
    </location>
</feature>
<keyword evidence="5 6" id="KW-0472">Membrane</keyword>
<evidence type="ECO:0000256" key="3">
    <source>
        <dbReference type="ARBA" id="ARBA00022692"/>
    </source>
</evidence>
<feature type="transmembrane region" description="Helical" evidence="6">
    <location>
        <begin position="179"/>
        <end position="201"/>
    </location>
</feature>
<comment type="caution">
    <text evidence="7">The sequence shown here is derived from an EMBL/GenBank/DDBJ whole genome shotgun (WGS) entry which is preliminary data.</text>
</comment>
<dbReference type="Pfam" id="PF01810">
    <property type="entry name" value="LysE"/>
    <property type="match status" value="1"/>
</dbReference>
<feature type="transmembrane region" description="Helical" evidence="6">
    <location>
        <begin position="6"/>
        <end position="28"/>
    </location>
</feature>
<dbReference type="EMBL" id="JAFIMU010000006">
    <property type="protein sequence ID" value="MBN8228041.1"/>
    <property type="molecule type" value="Genomic_DNA"/>
</dbReference>
<protein>
    <submittedName>
        <fullName evidence="7">LysE family translocator</fullName>
    </submittedName>
</protein>
<evidence type="ECO:0000256" key="5">
    <source>
        <dbReference type="ARBA" id="ARBA00023136"/>
    </source>
</evidence>
<evidence type="ECO:0000313" key="7">
    <source>
        <dbReference type="EMBL" id="MBN8228041.1"/>
    </source>
</evidence>
<feature type="transmembrane region" description="Helical" evidence="6">
    <location>
        <begin position="40"/>
        <end position="62"/>
    </location>
</feature>
<evidence type="ECO:0000256" key="1">
    <source>
        <dbReference type="ARBA" id="ARBA00004651"/>
    </source>
</evidence>
<sequence length="207" mass="21561">MPASLIVAFWGVSLLFVITPGADWAFAITAGLRDRSVAPAVGGLMLGHFGMTLIVAAGVGTVVSEYPVVLTVLTMVGAAYLVRLGLAALKSPGIPEESKDAPPSAPWWARLLKGAGVSGTNPKVFLLFLALLPQFTIPDGNWSLSRQMAVLGLVHTLSCGAVYLCVGVAARAVLKARPVVARAVTRTSGVAMTVIGTLMLIERLAQR</sequence>
<organism evidence="7 8">
    <name type="scientific">Corallococcus macrosporus</name>
    <dbReference type="NCBI Taxonomy" id="35"/>
    <lineage>
        <taxon>Bacteria</taxon>
        <taxon>Pseudomonadati</taxon>
        <taxon>Myxococcota</taxon>
        <taxon>Myxococcia</taxon>
        <taxon>Myxococcales</taxon>
        <taxon>Cystobacterineae</taxon>
        <taxon>Myxococcaceae</taxon>
        <taxon>Corallococcus</taxon>
    </lineage>
</organism>
<evidence type="ECO:0000256" key="4">
    <source>
        <dbReference type="ARBA" id="ARBA00022989"/>
    </source>
</evidence>
<evidence type="ECO:0000256" key="6">
    <source>
        <dbReference type="SAM" id="Phobius"/>
    </source>
</evidence>
<keyword evidence="8" id="KW-1185">Reference proteome</keyword>
<evidence type="ECO:0000256" key="2">
    <source>
        <dbReference type="ARBA" id="ARBA00022475"/>
    </source>
</evidence>
<dbReference type="PANTHER" id="PTHR30086:SF20">
    <property type="entry name" value="ARGININE EXPORTER PROTEIN ARGO-RELATED"/>
    <property type="match status" value="1"/>
</dbReference>
<dbReference type="Proteomes" id="UP000664052">
    <property type="component" value="Unassembled WGS sequence"/>
</dbReference>
<reference evidence="7 8" key="1">
    <citation type="submission" date="2021-02" db="EMBL/GenBank/DDBJ databases">
        <title>De Novo genome assembly of isolated myxobacteria.</title>
        <authorList>
            <person name="Stevens D.C."/>
        </authorList>
    </citation>
    <scope>NUCLEOTIDE SEQUENCE [LARGE SCALE GENOMIC DNA]</scope>
    <source>
        <strain evidence="7 8">ATCC 29039</strain>
    </source>
</reference>
<keyword evidence="2" id="KW-1003">Cell membrane</keyword>